<feature type="transmembrane region" description="Helical" evidence="7">
    <location>
        <begin position="82"/>
        <end position="101"/>
    </location>
</feature>
<comment type="caution">
    <text evidence="7">Lacks conserved residue(s) required for the propagation of feature annotation.</text>
</comment>
<organism evidence="9 10">
    <name type="scientific">Prosthecodimorpha hirschii</name>
    <dbReference type="NCBI Taxonomy" id="665126"/>
    <lineage>
        <taxon>Bacteria</taxon>
        <taxon>Pseudomonadati</taxon>
        <taxon>Pseudomonadota</taxon>
        <taxon>Alphaproteobacteria</taxon>
        <taxon>Hyphomicrobiales</taxon>
        <taxon>Ancalomicrobiaceae</taxon>
        <taxon>Prosthecodimorpha</taxon>
    </lineage>
</organism>
<evidence type="ECO:0000256" key="1">
    <source>
        <dbReference type="ARBA" id="ARBA00004141"/>
    </source>
</evidence>
<gene>
    <name evidence="7" type="primary">msrQ</name>
    <name evidence="9" type="ORF">ABB55_01935</name>
</gene>
<feature type="transmembrane region" description="Helical" evidence="7">
    <location>
        <begin position="175"/>
        <end position="194"/>
    </location>
</feature>
<keyword evidence="4 7" id="KW-1133">Transmembrane helix</keyword>
<feature type="domain" description="Ferric oxidoreductase" evidence="8">
    <location>
        <begin position="50"/>
        <end position="163"/>
    </location>
</feature>
<dbReference type="EMBL" id="LJYW01000001">
    <property type="protein sequence ID" value="KPL51129.1"/>
    <property type="molecule type" value="Genomic_DNA"/>
</dbReference>
<dbReference type="HAMAP" id="MF_01207">
    <property type="entry name" value="MsrQ"/>
    <property type="match status" value="1"/>
</dbReference>
<dbReference type="Proteomes" id="UP000048984">
    <property type="component" value="Unassembled WGS sequence"/>
</dbReference>
<accession>A0A0N8GEC4</accession>
<sequence length="286" mass="31314">MYPWNDRTGRFSALKAATFAATLMPAVWILLEWRLGWLGPRQLNEAIHQTGLWSVRFLIATLAVTPLRHIAGWTRILIVRRMLGLTALAYLMLHFGLYAVDQSLDVTRIATEIALRTYLTIGFVALLAMLALGATSTDGMIRRLGAEKWRRLHGLVHPIAILAILHFFMQSKIDVSEAALMLGFLVLLELYRLLVRRRIPLTPLTLAATGVVGGLATALLEAGWYGVATKIPASAALEANLYFDLAIRPAWWVLGVGLSVALLAAGDRRPAVKRPRPVGGPAAAKG</sequence>
<dbReference type="InterPro" id="IPR022837">
    <property type="entry name" value="MsrQ-like"/>
</dbReference>
<dbReference type="Pfam" id="PF01794">
    <property type="entry name" value="Ferric_reduct"/>
    <property type="match status" value="1"/>
</dbReference>
<comment type="cofactor">
    <cofactor evidence="7">
        <name>heme b</name>
        <dbReference type="ChEBI" id="CHEBI:60344"/>
    </cofactor>
    <text evidence="7">Binds 1 heme b (iron(II)-protoporphyrin IX) group per subunit.</text>
</comment>
<keyword evidence="7" id="KW-0479">Metal-binding</keyword>
<keyword evidence="7" id="KW-0288">FMN</keyword>
<reference evidence="9 10" key="2">
    <citation type="submission" date="2015-10" db="EMBL/GenBank/DDBJ databases">
        <title>Draft Genome Sequence of Prosthecomicrobium hirschii ATCC 27832.</title>
        <authorList>
            <person name="Daniel J."/>
            <person name="Givan S.A."/>
            <person name="Brun Y.V."/>
            <person name="Brown P.J."/>
        </authorList>
    </citation>
    <scope>NUCLEOTIDE SEQUENCE [LARGE SCALE GENOMIC DNA]</scope>
    <source>
        <strain evidence="9 10">16</strain>
    </source>
</reference>
<evidence type="ECO:0000256" key="4">
    <source>
        <dbReference type="ARBA" id="ARBA00022989"/>
    </source>
</evidence>
<feature type="transmembrane region" description="Helical" evidence="7">
    <location>
        <begin position="152"/>
        <end position="169"/>
    </location>
</feature>
<dbReference type="GO" id="GO:0010181">
    <property type="term" value="F:FMN binding"/>
    <property type="evidence" value="ECO:0007669"/>
    <property type="project" value="UniProtKB-UniRule"/>
</dbReference>
<keyword evidence="5 7" id="KW-0408">Iron</keyword>
<dbReference type="GO" id="GO:0005886">
    <property type="term" value="C:plasma membrane"/>
    <property type="evidence" value="ECO:0007669"/>
    <property type="project" value="UniProtKB-SubCell"/>
</dbReference>
<proteinExistence type="inferred from homology"/>
<evidence type="ECO:0000256" key="2">
    <source>
        <dbReference type="ARBA" id="ARBA00022448"/>
    </source>
</evidence>
<dbReference type="GO" id="GO:0020037">
    <property type="term" value="F:heme binding"/>
    <property type="evidence" value="ECO:0007669"/>
    <property type="project" value="UniProtKB-UniRule"/>
</dbReference>
<dbReference type="STRING" id="665126.ABB55_01935"/>
<dbReference type="PANTHER" id="PTHR36964:SF1">
    <property type="entry name" value="PROTEIN-METHIONINE-SULFOXIDE REDUCTASE HEME-BINDING SUBUNIT MSRQ"/>
    <property type="match status" value="1"/>
</dbReference>
<evidence type="ECO:0000256" key="6">
    <source>
        <dbReference type="ARBA" id="ARBA00023136"/>
    </source>
</evidence>
<keyword evidence="7" id="KW-0349">Heme</keyword>
<dbReference type="GO" id="GO:0046872">
    <property type="term" value="F:metal ion binding"/>
    <property type="evidence" value="ECO:0007669"/>
    <property type="project" value="UniProtKB-KW"/>
</dbReference>
<keyword evidence="3 7" id="KW-0812">Transmembrane</keyword>
<feature type="transmembrane region" description="Helical" evidence="7">
    <location>
        <begin position="206"/>
        <end position="225"/>
    </location>
</feature>
<keyword evidence="7" id="KW-0285">Flavoprotein</keyword>
<dbReference type="GO" id="GO:0030091">
    <property type="term" value="P:protein repair"/>
    <property type="evidence" value="ECO:0007669"/>
    <property type="project" value="UniProtKB-UniRule"/>
</dbReference>
<dbReference type="GO" id="GO:0009055">
    <property type="term" value="F:electron transfer activity"/>
    <property type="evidence" value="ECO:0007669"/>
    <property type="project" value="UniProtKB-UniRule"/>
</dbReference>
<comment type="subunit">
    <text evidence="7">Heterodimer of a catalytic subunit (MsrP) and a heme-binding subunit (MsrQ).</text>
</comment>
<evidence type="ECO:0000256" key="7">
    <source>
        <dbReference type="HAMAP-Rule" id="MF_01207"/>
    </source>
</evidence>
<reference evidence="9 10" key="1">
    <citation type="submission" date="2015-09" db="EMBL/GenBank/DDBJ databases">
        <authorList>
            <consortium name="Swine Surveillance"/>
        </authorList>
    </citation>
    <scope>NUCLEOTIDE SEQUENCE [LARGE SCALE GENOMIC DNA]</scope>
    <source>
        <strain evidence="9 10">16</strain>
    </source>
</reference>
<evidence type="ECO:0000259" key="8">
    <source>
        <dbReference type="Pfam" id="PF01794"/>
    </source>
</evidence>
<comment type="subcellular location">
    <subcellularLocation>
        <location evidence="7">Cell membrane</location>
        <topology evidence="7">Multi-pass membrane protein</topology>
    </subcellularLocation>
    <subcellularLocation>
        <location evidence="1">Membrane</location>
        <topology evidence="1">Multi-pass membrane protein</topology>
    </subcellularLocation>
</comment>
<keyword evidence="10" id="KW-1185">Reference proteome</keyword>
<keyword evidence="2 7" id="KW-0813">Transport</keyword>
<feature type="transmembrane region" description="Helical" evidence="7">
    <location>
        <begin position="12"/>
        <end position="31"/>
    </location>
</feature>
<name>A0A0N8GEC4_9HYPH</name>
<evidence type="ECO:0000313" key="10">
    <source>
        <dbReference type="Proteomes" id="UP000048984"/>
    </source>
</evidence>
<protein>
    <recommendedName>
        <fullName evidence="7">Protein-methionine-sulfoxide reductase heme-binding subunit MsrQ</fullName>
    </recommendedName>
    <alternativeName>
        <fullName evidence="7">Flavocytochrome MsrQ</fullName>
    </alternativeName>
</protein>
<feature type="transmembrane region" description="Helical" evidence="7">
    <location>
        <begin position="245"/>
        <end position="266"/>
    </location>
</feature>
<keyword evidence="6 7" id="KW-0472">Membrane</keyword>
<evidence type="ECO:0000256" key="5">
    <source>
        <dbReference type="ARBA" id="ARBA00023004"/>
    </source>
</evidence>
<comment type="caution">
    <text evidence="9">The sequence shown here is derived from an EMBL/GenBank/DDBJ whole genome shotgun (WGS) entry which is preliminary data.</text>
</comment>
<feature type="transmembrane region" description="Helical" evidence="7">
    <location>
        <begin position="113"/>
        <end position="132"/>
    </location>
</feature>
<dbReference type="AlphaFoldDB" id="A0A0N8GEC4"/>
<feature type="transmembrane region" description="Helical" evidence="7">
    <location>
        <begin position="51"/>
        <end position="70"/>
    </location>
</feature>
<dbReference type="PANTHER" id="PTHR36964">
    <property type="entry name" value="PROTEIN-METHIONINE-SULFOXIDE REDUCTASE HEME-BINDING SUBUNIT MSRQ"/>
    <property type="match status" value="1"/>
</dbReference>
<evidence type="ECO:0000313" key="9">
    <source>
        <dbReference type="EMBL" id="KPL51129.1"/>
    </source>
</evidence>
<comment type="similarity">
    <text evidence="7">Belongs to the MsrQ family.</text>
</comment>
<keyword evidence="7" id="KW-0249">Electron transport</keyword>
<comment type="function">
    <text evidence="7">Part of the MsrPQ system that repairs oxidized periplasmic proteins containing methionine sulfoxide residues (Met-O), using respiratory chain electrons. Thus protects these proteins from oxidative-stress damage caused by reactive species of oxygen and chlorine generated by the host defense mechanisms. MsrPQ is essential for the maintenance of envelope integrity under bleach stress, rescuing a wide series of structurally unrelated periplasmic proteins from methionine oxidation. MsrQ provides electrons for reduction to the reductase catalytic subunit MsrP, using the quinone pool of the respiratory chain.</text>
</comment>
<comment type="cofactor">
    <cofactor evidence="7">
        <name>FMN</name>
        <dbReference type="ChEBI" id="CHEBI:58210"/>
    </cofactor>
    <text evidence="7">Binds 1 FMN per subunit.</text>
</comment>
<dbReference type="RefSeq" id="WP_054357292.1">
    <property type="nucleotide sequence ID" value="NZ_LJYW01000001.1"/>
</dbReference>
<evidence type="ECO:0000256" key="3">
    <source>
        <dbReference type="ARBA" id="ARBA00022692"/>
    </source>
</evidence>
<keyword evidence="7" id="KW-1003">Cell membrane</keyword>
<dbReference type="GO" id="GO:0016679">
    <property type="term" value="F:oxidoreductase activity, acting on diphenols and related substances as donors"/>
    <property type="evidence" value="ECO:0007669"/>
    <property type="project" value="TreeGrafter"/>
</dbReference>
<dbReference type="InterPro" id="IPR013130">
    <property type="entry name" value="Fe3_Rdtase_TM_dom"/>
</dbReference>